<gene>
    <name evidence="5" type="ORF">TrST_g5018</name>
</gene>
<keyword evidence="3" id="KW-0862">Zinc</keyword>
<evidence type="ECO:0000256" key="3">
    <source>
        <dbReference type="ARBA" id="ARBA00022833"/>
    </source>
</evidence>
<dbReference type="PANTHER" id="PTHR42774:SF3">
    <property type="entry name" value="KETOHEXOKINASE"/>
    <property type="match status" value="1"/>
</dbReference>
<dbReference type="AlphaFoldDB" id="A0A9W7F3F6"/>
<dbReference type="PANTHER" id="PTHR42774">
    <property type="entry name" value="PHOSPHOTRANSFERASE SYSTEM TRANSPORT PROTEIN"/>
    <property type="match status" value="1"/>
</dbReference>
<organism evidence="5 6">
    <name type="scientific">Triparma strigata</name>
    <dbReference type="NCBI Taxonomy" id="1606541"/>
    <lineage>
        <taxon>Eukaryota</taxon>
        <taxon>Sar</taxon>
        <taxon>Stramenopiles</taxon>
        <taxon>Ochrophyta</taxon>
        <taxon>Bolidophyceae</taxon>
        <taxon>Parmales</taxon>
        <taxon>Triparmaceae</taxon>
        <taxon>Triparma</taxon>
    </lineage>
</organism>
<reference evidence="6" key="1">
    <citation type="journal article" date="2023" name="Commun. Biol.">
        <title>Genome analysis of Parmales, the sister group of diatoms, reveals the evolutionary specialization of diatoms from phago-mixotrophs to photoautotrophs.</title>
        <authorList>
            <person name="Ban H."/>
            <person name="Sato S."/>
            <person name="Yoshikawa S."/>
            <person name="Yamada K."/>
            <person name="Nakamura Y."/>
            <person name="Ichinomiya M."/>
            <person name="Sato N."/>
            <person name="Blanc-Mathieu R."/>
            <person name="Endo H."/>
            <person name="Kuwata A."/>
            <person name="Ogata H."/>
        </authorList>
    </citation>
    <scope>NUCLEOTIDE SEQUENCE [LARGE SCALE GENOMIC DNA]</scope>
    <source>
        <strain evidence="6">NIES 3701</strain>
    </source>
</reference>
<dbReference type="Proteomes" id="UP001165085">
    <property type="component" value="Unassembled WGS sequence"/>
</dbReference>
<dbReference type="Gene3D" id="3.40.1190.20">
    <property type="match status" value="1"/>
</dbReference>
<dbReference type="Gene3D" id="3.90.1590.10">
    <property type="entry name" value="glutathione-dependent formaldehyde- activating enzyme (gfa)"/>
    <property type="match status" value="1"/>
</dbReference>
<name>A0A9W7F3F6_9STRA</name>
<dbReference type="GO" id="GO:0046872">
    <property type="term" value="F:metal ion binding"/>
    <property type="evidence" value="ECO:0007669"/>
    <property type="project" value="UniProtKB-KW"/>
</dbReference>
<dbReference type="PROSITE" id="PS51891">
    <property type="entry name" value="CENP_V_GFA"/>
    <property type="match status" value="1"/>
</dbReference>
<dbReference type="InterPro" id="IPR011057">
    <property type="entry name" value="Mss4-like_sf"/>
</dbReference>
<dbReference type="SUPFAM" id="SSF53613">
    <property type="entry name" value="Ribokinase-like"/>
    <property type="match status" value="1"/>
</dbReference>
<evidence type="ECO:0000259" key="4">
    <source>
        <dbReference type="PROSITE" id="PS51891"/>
    </source>
</evidence>
<dbReference type="InterPro" id="IPR029056">
    <property type="entry name" value="Ribokinase-like"/>
</dbReference>
<evidence type="ECO:0000256" key="2">
    <source>
        <dbReference type="ARBA" id="ARBA00022723"/>
    </source>
</evidence>
<comment type="caution">
    <text evidence="5">The sequence shown here is derived from an EMBL/GenBank/DDBJ whole genome shotgun (WGS) entry which is preliminary data.</text>
</comment>
<evidence type="ECO:0000313" key="5">
    <source>
        <dbReference type="EMBL" id="GMI00761.1"/>
    </source>
</evidence>
<dbReference type="EMBL" id="BRXY01000572">
    <property type="protein sequence ID" value="GMI00761.1"/>
    <property type="molecule type" value="Genomic_DNA"/>
</dbReference>
<keyword evidence="6" id="KW-1185">Reference proteome</keyword>
<evidence type="ECO:0000313" key="6">
    <source>
        <dbReference type="Proteomes" id="UP001165085"/>
    </source>
</evidence>
<keyword evidence="2" id="KW-0479">Metal-binding</keyword>
<dbReference type="GO" id="GO:0016846">
    <property type="term" value="F:carbon-sulfur lyase activity"/>
    <property type="evidence" value="ECO:0007669"/>
    <property type="project" value="InterPro"/>
</dbReference>
<dbReference type="SUPFAM" id="SSF51316">
    <property type="entry name" value="Mss4-like"/>
    <property type="match status" value="1"/>
</dbReference>
<protein>
    <recommendedName>
        <fullName evidence="4">CENP-V/GFA domain-containing protein</fullName>
    </recommendedName>
</protein>
<dbReference type="OrthoDB" id="204058at2759"/>
<feature type="domain" description="CENP-V/GFA" evidence="4">
    <location>
        <begin position="9"/>
        <end position="133"/>
    </location>
</feature>
<sequence length="473" mass="51745">MSDSSADTISCQCHCASCVISVPLDHSPHLYHCFCETCTKQSGGTHQSFLTYPSYPSSPIKISGLFSSYKSSPTVTRFFCTNCGCNLGSTVLGKNVFYLNAALNTNVMVVESERAIFVPENERINAVNVNILSAFKNESHIITHHDYGGVDEIDYSQDLNRDGNVKVMFYGVACLDKLTYIDRFDRNTKIGATKIKYMPGGNAGNAACACKDLLDGGKVGIVTKVGGDGSGEIVIEGMRGRGVEVEDVVVAEEGKTLEVNIIIERESKGRTCLSLPREEMVEDIKGEEVKDLSGKTDWAVFDGRHLESALVYARRVKEQGGKVVVEAELRSRSHSIKIEMEHLMGLADYVVMGEDFLTEFYDGKTPKDRCERWKNTIGGPKKWLIVTRGDKGSYLYYTTLLESPAFYIDPDSIVDSTGAGDCFLGSLVAFLAKGVGVSEALQAANWAGMMQLKGEGGRVPIDWNLAKGTLSWL</sequence>
<dbReference type="InterPro" id="IPR011611">
    <property type="entry name" value="PfkB_dom"/>
</dbReference>
<accession>A0A9W7F3F6</accession>
<dbReference type="InterPro" id="IPR052562">
    <property type="entry name" value="Ketohexokinase-related"/>
</dbReference>
<dbReference type="InterPro" id="IPR006913">
    <property type="entry name" value="CENP-V/GFA"/>
</dbReference>
<dbReference type="Pfam" id="PF04828">
    <property type="entry name" value="GFA"/>
    <property type="match status" value="1"/>
</dbReference>
<evidence type="ECO:0000256" key="1">
    <source>
        <dbReference type="ARBA" id="ARBA00005495"/>
    </source>
</evidence>
<comment type="similarity">
    <text evidence="1">Belongs to the Gfa family.</text>
</comment>
<proteinExistence type="inferred from homology"/>
<dbReference type="Pfam" id="PF00294">
    <property type="entry name" value="PfkB"/>
    <property type="match status" value="1"/>
</dbReference>